<evidence type="ECO:0000259" key="4">
    <source>
        <dbReference type="Pfam" id="PF03486"/>
    </source>
</evidence>
<organism evidence="6 7">
    <name type="scientific">Clostridium algifaecis</name>
    <dbReference type="NCBI Taxonomy" id="1472040"/>
    <lineage>
        <taxon>Bacteria</taxon>
        <taxon>Bacillati</taxon>
        <taxon>Bacillota</taxon>
        <taxon>Clostridia</taxon>
        <taxon>Eubacteriales</taxon>
        <taxon>Clostridiaceae</taxon>
        <taxon>Clostridium</taxon>
    </lineage>
</organism>
<dbReference type="PANTHER" id="PTHR42887:SF2">
    <property type="entry name" value="OS12G0638800 PROTEIN"/>
    <property type="match status" value="1"/>
</dbReference>
<dbReference type="Gene3D" id="3.50.50.60">
    <property type="entry name" value="FAD/NAD(P)-binding domain"/>
    <property type="match status" value="1"/>
</dbReference>
<dbReference type="Proteomes" id="UP001519307">
    <property type="component" value="Unassembled WGS sequence"/>
</dbReference>
<dbReference type="RefSeq" id="WP_209703261.1">
    <property type="nucleotide sequence ID" value="NZ_JAGGLM010000028.1"/>
</dbReference>
<keyword evidence="3" id="KW-0274">FAD</keyword>
<evidence type="ECO:0000313" key="7">
    <source>
        <dbReference type="Proteomes" id="UP001519307"/>
    </source>
</evidence>
<protein>
    <submittedName>
        <fullName evidence="6">Rossmann fold flavoprotein</fullName>
    </submittedName>
</protein>
<proteinExistence type="predicted"/>
<evidence type="ECO:0000256" key="3">
    <source>
        <dbReference type="ARBA" id="ARBA00022827"/>
    </source>
</evidence>
<dbReference type="InterPro" id="IPR055178">
    <property type="entry name" value="RsdA/BaiN/AoA(So)-like_dom"/>
</dbReference>
<dbReference type="NCBIfam" id="TIGR00275">
    <property type="entry name" value="aminoacetone oxidase family FAD-binding enzyme"/>
    <property type="match status" value="1"/>
</dbReference>
<evidence type="ECO:0000313" key="6">
    <source>
        <dbReference type="EMBL" id="MBP2034023.1"/>
    </source>
</evidence>
<evidence type="ECO:0000259" key="5">
    <source>
        <dbReference type="Pfam" id="PF22780"/>
    </source>
</evidence>
<dbReference type="InterPro" id="IPR023166">
    <property type="entry name" value="BaiN-like_dom_sf"/>
</dbReference>
<feature type="domain" description="RsdA/BaiN/AoA(So)-like Rossmann fold-like" evidence="4">
    <location>
        <begin position="4"/>
        <end position="404"/>
    </location>
</feature>
<feature type="domain" description="RsdA/BaiN/AoA(So)-like insert" evidence="5">
    <location>
        <begin position="189"/>
        <end position="351"/>
    </location>
</feature>
<dbReference type="SUPFAM" id="SSF160996">
    <property type="entry name" value="HI0933 insert domain-like"/>
    <property type="match status" value="1"/>
</dbReference>
<dbReference type="InterPro" id="IPR004792">
    <property type="entry name" value="BaiN-like"/>
</dbReference>
<dbReference type="InterPro" id="IPR036188">
    <property type="entry name" value="FAD/NAD-bd_sf"/>
</dbReference>
<dbReference type="Pfam" id="PF03486">
    <property type="entry name" value="HI0933_like"/>
    <property type="match status" value="1"/>
</dbReference>
<sequence>MFHEIIIVGAGASGLMAAITAKDSGADVAILEGSSRVGTKILTTGNGRCNITNTKTNLHRYHSNNKLFFKDALTRFTYKNTITFFETLGLPLTELDDGKMYPLSLQASSVLDILRMAIDDRSIPVYLNSKVKNIIHEKNNFKIISNDEIFECNKLIVCTGGKSAPNTGSDGSGFLFCQKLGHSIVTPAPSLVQLKLKYDHLKALSGIKFNGISKIFVDNKLQRSEFGEILFTDYGISGPPILQISGIASRNLINKRNVTIKIDMFPQISKNTLIEFLENHWGLLSYRSIYDSFIGIINKKIIPVLLKEAMIDNMHKPVSSLTWKEKNRIYDLLKSWTFTVYDTNSFKNSQVTSGGINTTEINPLTLESYKIKNLYFAGEILDVDGDCGGFNLQWCWSSGFVSGRSAAEN</sequence>
<keyword evidence="2" id="KW-0285">Flavoprotein</keyword>
<name>A0ABS4KVF7_9CLOT</name>
<dbReference type="Gene3D" id="2.40.30.10">
    <property type="entry name" value="Translation factors"/>
    <property type="match status" value="1"/>
</dbReference>
<comment type="cofactor">
    <cofactor evidence="1">
        <name>FAD</name>
        <dbReference type="ChEBI" id="CHEBI:57692"/>
    </cofactor>
</comment>
<dbReference type="PANTHER" id="PTHR42887">
    <property type="entry name" value="OS12G0638800 PROTEIN"/>
    <property type="match status" value="1"/>
</dbReference>
<dbReference type="Gene3D" id="1.10.8.260">
    <property type="entry name" value="HI0933 insert domain-like"/>
    <property type="match status" value="1"/>
</dbReference>
<dbReference type="SUPFAM" id="SSF51905">
    <property type="entry name" value="FAD/NAD(P)-binding domain"/>
    <property type="match status" value="1"/>
</dbReference>
<evidence type="ECO:0000256" key="2">
    <source>
        <dbReference type="ARBA" id="ARBA00022630"/>
    </source>
</evidence>
<dbReference type="Pfam" id="PF22780">
    <property type="entry name" value="HI0933_like_1st"/>
    <property type="match status" value="1"/>
</dbReference>
<reference evidence="6 7" key="1">
    <citation type="submission" date="2021-03" db="EMBL/GenBank/DDBJ databases">
        <title>Genomic Encyclopedia of Type Strains, Phase IV (KMG-IV): sequencing the most valuable type-strain genomes for metagenomic binning, comparative biology and taxonomic classification.</title>
        <authorList>
            <person name="Goeker M."/>
        </authorList>
    </citation>
    <scope>NUCLEOTIDE SEQUENCE [LARGE SCALE GENOMIC DNA]</scope>
    <source>
        <strain evidence="6 7">DSM 28783</strain>
    </source>
</reference>
<dbReference type="InterPro" id="IPR057661">
    <property type="entry name" value="RsdA/BaiN/AoA(So)_Rossmann"/>
</dbReference>
<comment type="caution">
    <text evidence="6">The sequence shown here is derived from an EMBL/GenBank/DDBJ whole genome shotgun (WGS) entry which is preliminary data.</text>
</comment>
<evidence type="ECO:0000256" key="1">
    <source>
        <dbReference type="ARBA" id="ARBA00001974"/>
    </source>
</evidence>
<dbReference type="PRINTS" id="PR00411">
    <property type="entry name" value="PNDRDTASEI"/>
</dbReference>
<gene>
    <name evidence="6" type="ORF">J2Z42_002740</name>
</gene>
<keyword evidence="7" id="KW-1185">Reference proteome</keyword>
<dbReference type="EMBL" id="JAGGLM010000028">
    <property type="protein sequence ID" value="MBP2034023.1"/>
    <property type="molecule type" value="Genomic_DNA"/>
</dbReference>
<accession>A0ABS4KVF7</accession>